<comment type="caution">
    <text evidence="1">The sequence shown here is derived from an EMBL/GenBank/DDBJ whole genome shotgun (WGS) entry which is preliminary data.</text>
</comment>
<dbReference type="EMBL" id="JAAAIM010001107">
    <property type="protein sequence ID" value="KAG0282201.1"/>
    <property type="molecule type" value="Genomic_DNA"/>
</dbReference>
<evidence type="ECO:0000313" key="1">
    <source>
        <dbReference type="EMBL" id="KAG0282201.1"/>
    </source>
</evidence>
<gene>
    <name evidence="1" type="ORF">BGZ96_000743</name>
</gene>
<evidence type="ECO:0000313" key="2">
    <source>
        <dbReference type="Proteomes" id="UP001194696"/>
    </source>
</evidence>
<dbReference type="Proteomes" id="UP001194696">
    <property type="component" value="Unassembled WGS sequence"/>
</dbReference>
<organism evidence="1 2">
    <name type="scientific">Linnemannia gamsii</name>
    <dbReference type="NCBI Taxonomy" id="64522"/>
    <lineage>
        <taxon>Eukaryota</taxon>
        <taxon>Fungi</taxon>
        <taxon>Fungi incertae sedis</taxon>
        <taxon>Mucoromycota</taxon>
        <taxon>Mortierellomycotina</taxon>
        <taxon>Mortierellomycetes</taxon>
        <taxon>Mortierellales</taxon>
        <taxon>Mortierellaceae</taxon>
        <taxon>Linnemannia</taxon>
    </lineage>
</organism>
<keyword evidence="2" id="KW-1185">Reference proteome</keyword>
<sequence>MYTSGALDSLVRTLLARHSNEIGPLPRVVSVPYEPDIIVNNNDNNSPLDYMTHIRHINFGRWITSSFEHLKIEFPSPVLQNYIPQEDFQNTYCLHRICRPINAYSAPEHATPTSITQKSFLKTLTIPVSDFKRYLNVIDRLRDLEYALFILDELFVYPVGVLSANNVNDPSGTEEILRMTKAREEAAMQDLVTFIKKHNQRFKNQIKTASCPVSTMWTTALRVCPQTVQFEIRRLLPMLRTPLSIHRLNLARVVAHASSPTLRMYGRLAFHMTQDLFMNTFATT</sequence>
<reference evidence="1 2" key="1">
    <citation type="journal article" date="2020" name="Fungal Divers.">
        <title>Resolving the Mortierellaceae phylogeny through synthesis of multi-gene phylogenetics and phylogenomics.</title>
        <authorList>
            <person name="Vandepol N."/>
            <person name="Liber J."/>
            <person name="Desiro A."/>
            <person name="Na H."/>
            <person name="Kennedy M."/>
            <person name="Barry K."/>
            <person name="Grigoriev I.V."/>
            <person name="Miller A.N."/>
            <person name="O'Donnell K."/>
            <person name="Stajich J.E."/>
            <person name="Bonito G."/>
        </authorList>
    </citation>
    <scope>NUCLEOTIDE SEQUENCE [LARGE SCALE GENOMIC DNA]</scope>
    <source>
        <strain evidence="1 2">AD045</strain>
    </source>
</reference>
<name>A0ABQ7JNW4_9FUNG</name>
<protein>
    <submittedName>
        <fullName evidence="1">Uncharacterized protein</fullName>
    </submittedName>
</protein>
<accession>A0ABQ7JNW4</accession>
<proteinExistence type="predicted"/>